<evidence type="ECO:0000313" key="4">
    <source>
        <dbReference type="Proteomes" id="UP000261003"/>
    </source>
</evidence>
<evidence type="ECO:0000313" key="2">
    <source>
        <dbReference type="EMBL" id="RGW50657.1"/>
    </source>
</evidence>
<dbReference type="EMBL" id="QSTG01000006">
    <property type="protein sequence ID" value="RGM46048.1"/>
    <property type="molecule type" value="Genomic_DNA"/>
</dbReference>
<name>A0A3E4HH28_PHOVU</name>
<evidence type="ECO:0000313" key="5">
    <source>
        <dbReference type="Proteomes" id="UP000283429"/>
    </source>
</evidence>
<comment type="caution">
    <text evidence="1">The sequence shown here is derived from an EMBL/GenBank/DDBJ whole genome shotgun (WGS) entry which is preliminary data.</text>
</comment>
<reference evidence="4 5" key="1">
    <citation type="submission" date="2018-08" db="EMBL/GenBank/DDBJ databases">
        <title>A genome reference for cultivated species of the human gut microbiota.</title>
        <authorList>
            <person name="Zou Y."/>
            <person name="Xue W."/>
            <person name="Luo G."/>
        </authorList>
    </citation>
    <scope>NUCLEOTIDE SEQUENCE [LARGE SCALE GENOMIC DNA]</scope>
    <source>
        <strain evidence="2 6">AF12-25</strain>
        <strain evidence="3 5">AM30-40</strain>
        <strain evidence="1 4">OM08-13BH</strain>
    </source>
</reference>
<evidence type="ECO:0000313" key="3">
    <source>
        <dbReference type="EMBL" id="RHD72096.1"/>
    </source>
</evidence>
<dbReference type="AlphaFoldDB" id="A0A3E4HH28"/>
<dbReference type="Proteomes" id="UP000261003">
    <property type="component" value="Unassembled WGS sequence"/>
</dbReference>
<sequence>MKHLFFTLPSKLARIAIRQVITELFHRQAGKVFRKAAAGKVFEKIQGIRFWYLQYAACTNFATGKSKCHGFVQNEM</sequence>
<proteinExistence type="predicted"/>
<protein>
    <submittedName>
        <fullName evidence="1">Uncharacterized protein</fullName>
    </submittedName>
</protein>
<dbReference type="EMBL" id="QSAI01000001">
    <property type="protein sequence ID" value="RGW50657.1"/>
    <property type="molecule type" value="Genomic_DNA"/>
</dbReference>
<dbReference type="EMBL" id="QSJM01000086">
    <property type="protein sequence ID" value="RHD72096.1"/>
    <property type="molecule type" value="Genomic_DNA"/>
</dbReference>
<evidence type="ECO:0000313" key="1">
    <source>
        <dbReference type="EMBL" id="RGM46048.1"/>
    </source>
</evidence>
<gene>
    <name evidence="3" type="ORF">DW783_20320</name>
    <name evidence="2" type="ORF">DWV70_00175</name>
    <name evidence="1" type="ORF">DXC16_05785</name>
</gene>
<dbReference type="Proteomes" id="UP000283429">
    <property type="component" value="Unassembled WGS sequence"/>
</dbReference>
<evidence type="ECO:0000313" key="6">
    <source>
        <dbReference type="Proteomes" id="UP000285469"/>
    </source>
</evidence>
<dbReference type="Proteomes" id="UP000285469">
    <property type="component" value="Unassembled WGS sequence"/>
</dbReference>
<accession>A0A3E4HH28</accession>
<organism evidence="1 4">
    <name type="scientific">Phocaeicola vulgatus</name>
    <name type="common">Bacteroides vulgatus</name>
    <dbReference type="NCBI Taxonomy" id="821"/>
    <lineage>
        <taxon>Bacteria</taxon>
        <taxon>Pseudomonadati</taxon>
        <taxon>Bacteroidota</taxon>
        <taxon>Bacteroidia</taxon>
        <taxon>Bacteroidales</taxon>
        <taxon>Bacteroidaceae</taxon>
        <taxon>Phocaeicola</taxon>
    </lineage>
</organism>